<protein>
    <submittedName>
        <fullName evidence="2">Permease prefix domain 1-containing protein</fullName>
    </submittedName>
</protein>
<sequence>MPVPAAEIDDYLRTLGQRLHGPRRLRADLLAEARDSLEDAAAAYERAGLAPVAARRRAVAEFGTPGELVPGYQAELAAAGTRTLALRILVVAIVLLSSADLMWQGAPWTGVRPPAGYLALSASLDLFWIITGVLAAGAWLGLRYAARRGAPVRLPRLLGRSMAACVGLAAGAGVTLYAWSLVMWDAAVRWPPMLVGMVATGVAFVWLAGAVRGCLAGTR</sequence>
<evidence type="ECO:0000313" key="2">
    <source>
        <dbReference type="EMBL" id="MFB6398506.1"/>
    </source>
</evidence>
<feature type="transmembrane region" description="Helical" evidence="1">
    <location>
        <begin position="194"/>
        <end position="215"/>
    </location>
</feature>
<evidence type="ECO:0000313" key="3">
    <source>
        <dbReference type="Proteomes" id="UP001582793"/>
    </source>
</evidence>
<dbReference type="Pfam" id="PF22564">
    <property type="entry name" value="HAAS"/>
    <property type="match status" value="1"/>
</dbReference>
<feature type="transmembrane region" description="Helical" evidence="1">
    <location>
        <begin position="84"/>
        <end position="106"/>
    </location>
</feature>
<dbReference type="NCBIfam" id="NF038403">
    <property type="entry name" value="perm_prefix_1"/>
    <property type="match status" value="1"/>
</dbReference>
<gene>
    <name evidence="2" type="ORF">AAFH96_36355</name>
</gene>
<dbReference type="Proteomes" id="UP001582793">
    <property type="component" value="Unassembled WGS sequence"/>
</dbReference>
<feature type="transmembrane region" description="Helical" evidence="1">
    <location>
        <begin position="157"/>
        <end position="182"/>
    </location>
</feature>
<keyword evidence="1" id="KW-1133">Transmembrane helix</keyword>
<proteinExistence type="predicted"/>
<dbReference type="InterPro" id="IPR047928">
    <property type="entry name" value="Perm_prefix_1"/>
</dbReference>
<comment type="caution">
    <text evidence="2">The sequence shown here is derived from an EMBL/GenBank/DDBJ whole genome shotgun (WGS) entry which is preliminary data.</text>
</comment>
<dbReference type="RefSeq" id="WP_364211787.1">
    <property type="nucleotide sequence ID" value="NZ_JBCGDC010000260.1"/>
</dbReference>
<reference evidence="2 3" key="1">
    <citation type="submission" date="2024-04" db="EMBL/GenBank/DDBJ databases">
        <title>Polymorphospora sp. isolated from Baiyangdian Lake in Xiong'an New Area.</title>
        <authorList>
            <person name="Zhang X."/>
            <person name="Liu J."/>
        </authorList>
    </citation>
    <scope>NUCLEOTIDE SEQUENCE [LARGE SCALE GENOMIC DNA]</scope>
    <source>
        <strain evidence="2 3">2-325</strain>
    </source>
</reference>
<keyword evidence="1" id="KW-0812">Transmembrane</keyword>
<keyword evidence="1" id="KW-0472">Membrane</keyword>
<accession>A0ABV5D5D5</accession>
<name>A0ABV5D5D5_9ACTN</name>
<organism evidence="2 3">
    <name type="scientific">Polymorphospora lycopeni</name>
    <dbReference type="NCBI Taxonomy" id="3140240"/>
    <lineage>
        <taxon>Bacteria</taxon>
        <taxon>Bacillati</taxon>
        <taxon>Actinomycetota</taxon>
        <taxon>Actinomycetes</taxon>
        <taxon>Micromonosporales</taxon>
        <taxon>Micromonosporaceae</taxon>
        <taxon>Polymorphospora</taxon>
    </lineage>
</organism>
<dbReference type="EMBL" id="JBCGDC010000260">
    <property type="protein sequence ID" value="MFB6398506.1"/>
    <property type="molecule type" value="Genomic_DNA"/>
</dbReference>
<keyword evidence="3" id="KW-1185">Reference proteome</keyword>
<evidence type="ECO:0000256" key="1">
    <source>
        <dbReference type="SAM" id="Phobius"/>
    </source>
</evidence>
<feature type="transmembrane region" description="Helical" evidence="1">
    <location>
        <begin position="126"/>
        <end position="145"/>
    </location>
</feature>